<dbReference type="Pfam" id="PF04389">
    <property type="entry name" value="Peptidase_M28"/>
    <property type="match status" value="1"/>
</dbReference>
<protein>
    <submittedName>
        <fullName evidence="2">M28 family peptidase</fullName>
    </submittedName>
</protein>
<dbReference type="AlphaFoldDB" id="A0A7C4HFU6"/>
<accession>A0A7C4HFU6</accession>
<dbReference type="InterPro" id="IPR007484">
    <property type="entry name" value="Peptidase_M28"/>
</dbReference>
<dbReference type="SUPFAM" id="SSF53187">
    <property type="entry name" value="Zn-dependent exopeptidases"/>
    <property type="match status" value="1"/>
</dbReference>
<proteinExistence type="predicted"/>
<dbReference type="Gene3D" id="3.40.630.10">
    <property type="entry name" value="Zn peptidases"/>
    <property type="match status" value="1"/>
</dbReference>
<feature type="domain" description="Peptidase M28" evidence="1">
    <location>
        <begin position="200"/>
        <end position="383"/>
    </location>
</feature>
<sequence length="536" mass="62658">MSRNNTRILGNKLFMKEVLPGSREENSIIRELKSIFSEYIDWFDIIQTPSLTWFDKECLLECGSSVYKCRALPYTISAEIEGYPVEAVLDNGYIKLLEDREYSIVFIEFPLEIDLVKYIVLELSKYDNVQAIIFYDKNPGIIRCCVVTGDYIYSTYTGSPPPVPVLSIAREDYSEIIRSKCRLRISVKTLVNKYSTAKTIVMGINGSKDDEIHLTAHHDHWFTGFSDNLVGLEILYKLATIFSEKRSVYSIVLISYTSRELGGLNYSSWYWSWGSRYYLKTISERSGLDKVFLNINIDAIYDYPIEIYSNPSLKHCIEELNNLRFKYVGFDNIGFDSFSYTINGIPACTFTSFNTMKSFYHTNMDNGVGFKYEVLGNFVENVKRLIRCIEEKNVKYSSMIEYMMNTIDYRDSIELRNLLTKLMYLDKLIENEEERVRFITKYFTSFTYIPGLKYEYVSDILGSIKLLKRLMNTIGEYLDRSIEVIDIDNVIASFKITKYNEKEILDILNKLISTRSIQYDRVFEKEVVKYIRSRKE</sequence>
<evidence type="ECO:0000259" key="1">
    <source>
        <dbReference type="Pfam" id="PF04389"/>
    </source>
</evidence>
<organism evidence="2">
    <name type="scientific">Staphylothermus marinus</name>
    <dbReference type="NCBI Taxonomy" id="2280"/>
    <lineage>
        <taxon>Archaea</taxon>
        <taxon>Thermoproteota</taxon>
        <taxon>Thermoprotei</taxon>
        <taxon>Desulfurococcales</taxon>
        <taxon>Desulfurococcaceae</taxon>
        <taxon>Staphylothermus</taxon>
    </lineage>
</organism>
<reference evidence="2" key="1">
    <citation type="journal article" date="2020" name="mSystems">
        <title>Genome- and Community-Level Interaction Insights into Carbon Utilization and Element Cycling Functions of Hydrothermarchaeota in Hydrothermal Sediment.</title>
        <authorList>
            <person name="Zhou Z."/>
            <person name="Liu Y."/>
            <person name="Xu W."/>
            <person name="Pan J."/>
            <person name="Luo Z.H."/>
            <person name="Li M."/>
        </authorList>
    </citation>
    <scope>NUCLEOTIDE SEQUENCE [LARGE SCALE GENOMIC DNA]</scope>
    <source>
        <strain evidence="2">SpSt-642</strain>
    </source>
</reference>
<evidence type="ECO:0000313" key="2">
    <source>
        <dbReference type="EMBL" id="HGM58888.1"/>
    </source>
</evidence>
<name>A0A7C4HFU6_STAMA</name>
<gene>
    <name evidence="2" type="ORF">ENU14_04815</name>
</gene>
<dbReference type="EMBL" id="DTBJ01000036">
    <property type="protein sequence ID" value="HGM58888.1"/>
    <property type="molecule type" value="Genomic_DNA"/>
</dbReference>
<comment type="caution">
    <text evidence="2">The sequence shown here is derived from an EMBL/GenBank/DDBJ whole genome shotgun (WGS) entry which is preliminary data.</text>
</comment>